<dbReference type="Proteomes" id="UP000709295">
    <property type="component" value="Unassembled WGS sequence"/>
</dbReference>
<evidence type="ECO:0000313" key="1">
    <source>
        <dbReference type="EMBL" id="KAG6976945.1"/>
    </source>
</evidence>
<organism evidence="1 2">
    <name type="scientific">Phytophthora aleatoria</name>
    <dbReference type="NCBI Taxonomy" id="2496075"/>
    <lineage>
        <taxon>Eukaryota</taxon>
        <taxon>Sar</taxon>
        <taxon>Stramenopiles</taxon>
        <taxon>Oomycota</taxon>
        <taxon>Peronosporomycetes</taxon>
        <taxon>Peronosporales</taxon>
        <taxon>Peronosporaceae</taxon>
        <taxon>Phytophthora</taxon>
    </lineage>
</organism>
<protein>
    <submittedName>
        <fullName evidence="1">Uncharacterized protein</fullName>
    </submittedName>
</protein>
<evidence type="ECO:0000313" key="2">
    <source>
        <dbReference type="Proteomes" id="UP000709295"/>
    </source>
</evidence>
<keyword evidence="2" id="KW-1185">Reference proteome</keyword>
<reference evidence="1" key="1">
    <citation type="submission" date="2021-01" db="EMBL/GenBank/DDBJ databases">
        <title>Phytophthora aleatoria, a newly-described species from Pinus radiata is distinct from Phytophthora cactorum isolates based on comparative genomics.</title>
        <authorList>
            <person name="Mcdougal R."/>
            <person name="Panda P."/>
            <person name="Williams N."/>
            <person name="Studholme D.J."/>
        </authorList>
    </citation>
    <scope>NUCLEOTIDE SEQUENCE</scope>
    <source>
        <strain evidence="1">NZFS 4037</strain>
    </source>
</reference>
<proteinExistence type="predicted"/>
<accession>A0A8J5JDW5</accession>
<dbReference type="EMBL" id="JAENGY010000016">
    <property type="protein sequence ID" value="KAG6976945.1"/>
    <property type="molecule type" value="Genomic_DNA"/>
</dbReference>
<gene>
    <name evidence="1" type="ORF">JG688_00000825</name>
</gene>
<comment type="caution">
    <text evidence="1">The sequence shown here is derived from an EMBL/GenBank/DDBJ whole genome shotgun (WGS) entry which is preliminary data.</text>
</comment>
<name>A0A8J5JDW5_9STRA</name>
<sequence length="106" mass="11532">MRHPNAALQGFLAARAGSVFAGKLPRMCRIPSLSAATDFHAIMLPAGAATCTGGLQAASRPCPSRQPTRAWRVVCVLTAQDKREQAPLLSARLVSMQWSFPPCWWR</sequence>
<dbReference type="AlphaFoldDB" id="A0A8J5JDW5"/>